<name>A0AAE3KYT8_9FIRM</name>
<dbReference type="Proteomes" id="UP001205748">
    <property type="component" value="Unassembled WGS sequence"/>
</dbReference>
<dbReference type="RefSeq" id="WP_257528944.1">
    <property type="nucleotide sequence ID" value="NZ_JANKAS010000001.1"/>
</dbReference>
<dbReference type="Gene3D" id="3.40.630.30">
    <property type="match status" value="1"/>
</dbReference>
<keyword evidence="3" id="KW-1185">Reference proteome</keyword>
<organism evidence="2 3">
    <name type="scientific">Irregularibacter muris</name>
    <dbReference type="NCBI Taxonomy" id="1796619"/>
    <lineage>
        <taxon>Bacteria</taxon>
        <taxon>Bacillati</taxon>
        <taxon>Bacillota</taxon>
        <taxon>Clostridia</taxon>
        <taxon>Eubacteriales</taxon>
        <taxon>Eubacteriaceae</taxon>
        <taxon>Irregularibacter</taxon>
    </lineage>
</organism>
<dbReference type="EMBL" id="JANKAS010000001">
    <property type="protein sequence ID" value="MCR1897541.1"/>
    <property type="molecule type" value="Genomic_DNA"/>
</dbReference>
<dbReference type="InterPro" id="IPR000182">
    <property type="entry name" value="GNAT_dom"/>
</dbReference>
<evidence type="ECO:0000313" key="3">
    <source>
        <dbReference type="Proteomes" id="UP001205748"/>
    </source>
</evidence>
<gene>
    <name evidence="2" type="ORF">NSA47_00865</name>
</gene>
<proteinExistence type="predicted"/>
<dbReference type="SUPFAM" id="SSF55729">
    <property type="entry name" value="Acyl-CoA N-acyltransferases (Nat)"/>
    <property type="match status" value="1"/>
</dbReference>
<feature type="domain" description="N-acetyltransferase" evidence="1">
    <location>
        <begin position="1"/>
        <end position="134"/>
    </location>
</feature>
<accession>A0AAE3KYT8</accession>
<protein>
    <submittedName>
        <fullName evidence="2">GNAT family N-acetyltransferase</fullName>
    </submittedName>
</protein>
<comment type="caution">
    <text evidence="2">The sequence shown here is derived from an EMBL/GenBank/DDBJ whole genome shotgun (WGS) entry which is preliminary data.</text>
</comment>
<dbReference type="GO" id="GO:0016747">
    <property type="term" value="F:acyltransferase activity, transferring groups other than amino-acyl groups"/>
    <property type="evidence" value="ECO:0007669"/>
    <property type="project" value="InterPro"/>
</dbReference>
<dbReference type="Pfam" id="PF00583">
    <property type="entry name" value="Acetyltransf_1"/>
    <property type="match status" value="1"/>
</dbReference>
<evidence type="ECO:0000313" key="2">
    <source>
        <dbReference type="EMBL" id="MCR1897541.1"/>
    </source>
</evidence>
<dbReference type="AlphaFoldDB" id="A0AAE3KYT8"/>
<sequence length="174" mass="20855">MTEQEFAQFWEIYDNSFPKTEKRSLKEQKKLLKNHDYKVILHREQGKIIGFITLWKLKTFYFIEHFAIGKEHRNRGIGKEIIKNVKEKSQYPLILEVELPEDSIAKRRIGFYKRCGFCYNDHPYIQPSYQKGVKPIELSIMSYPHAISKNTFEHVRDKLYSQVYQIENHQVGNL</sequence>
<reference evidence="2" key="1">
    <citation type="submission" date="2022-07" db="EMBL/GenBank/DDBJ databases">
        <title>Enhanced cultured diversity of the mouse gut microbiota enables custom-made synthetic communities.</title>
        <authorList>
            <person name="Afrizal A."/>
        </authorList>
    </citation>
    <scope>NUCLEOTIDE SEQUENCE</scope>
    <source>
        <strain evidence="2">DSM 28593</strain>
    </source>
</reference>
<dbReference type="PROSITE" id="PS51186">
    <property type="entry name" value="GNAT"/>
    <property type="match status" value="1"/>
</dbReference>
<dbReference type="CDD" id="cd04301">
    <property type="entry name" value="NAT_SF"/>
    <property type="match status" value="1"/>
</dbReference>
<evidence type="ECO:0000259" key="1">
    <source>
        <dbReference type="PROSITE" id="PS51186"/>
    </source>
</evidence>
<dbReference type="InterPro" id="IPR016181">
    <property type="entry name" value="Acyl_CoA_acyltransferase"/>
</dbReference>